<evidence type="ECO:0008006" key="4">
    <source>
        <dbReference type="Google" id="ProtNLM"/>
    </source>
</evidence>
<name>A0ABM5FCN8_9SAUR</name>
<feature type="compositionally biased region" description="Basic and acidic residues" evidence="1">
    <location>
        <begin position="485"/>
        <end position="499"/>
    </location>
</feature>
<feature type="compositionally biased region" description="Low complexity" evidence="1">
    <location>
        <begin position="471"/>
        <end position="480"/>
    </location>
</feature>
<reference evidence="2" key="1">
    <citation type="submission" date="2025-05" db="UniProtKB">
        <authorList>
            <consortium name="RefSeq"/>
        </authorList>
    </citation>
    <scope>NUCLEOTIDE SEQUENCE [LARGE SCALE GENOMIC DNA]</scope>
</reference>
<evidence type="ECO:0000313" key="3">
    <source>
        <dbReference type="RefSeq" id="XP_072843155.1"/>
    </source>
</evidence>
<proteinExistence type="predicted"/>
<organism evidence="2 3">
    <name type="scientific">Pogona vitticeps</name>
    <name type="common">central bearded dragon</name>
    <dbReference type="NCBI Taxonomy" id="103695"/>
    <lineage>
        <taxon>Eukaryota</taxon>
        <taxon>Metazoa</taxon>
        <taxon>Chordata</taxon>
        <taxon>Craniata</taxon>
        <taxon>Vertebrata</taxon>
        <taxon>Euteleostomi</taxon>
        <taxon>Lepidosauria</taxon>
        <taxon>Squamata</taxon>
        <taxon>Bifurcata</taxon>
        <taxon>Unidentata</taxon>
        <taxon>Episquamata</taxon>
        <taxon>Toxicofera</taxon>
        <taxon>Iguania</taxon>
        <taxon>Acrodonta</taxon>
        <taxon>Agamidae</taxon>
        <taxon>Amphibolurinae</taxon>
        <taxon>Pogona</taxon>
    </lineage>
</organism>
<reference evidence="3" key="2">
    <citation type="submission" date="2025-08" db="UniProtKB">
        <authorList>
            <consortium name="RefSeq"/>
        </authorList>
    </citation>
    <scope>IDENTIFICATION</scope>
</reference>
<feature type="compositionally biased region" description="Basic residues" evidence="1">
    <location>
        <begin position="516"/>
        <end position="527"/>
    </location>
</feature>
<dbReference type="GeneID" id="140703692"/>
<feature type="compositionally biased region" description="Low complexity" evidence="1">
    <location>
        <begin position="500"/>
        <end position="511"/>
    </location>
</feature>
<accession>A0ABM5FCN8</accession>
<sequence>MGFGKVHLESKVSKSIKNELGGSDGCVIGSGNYQPVIDVRKYGDTLKTEIGGNRCHAIGRSSGPIYPRVSLPEVGELERGAAAQSGRDRTAGRKTVFVRRGGDGMTGNATGHRSRARRRRGWRRRSTKGRRHRARRACWAGGGAALAASPSTWWPGSPACSAPRPSPHPGTLVPNRAALPKAEPSGTSLCLQAQRAGTREDLLPSPPAAQTPKSRPGLSRTTGGGPSSFPPDRRSPSRSGTRQPPAVLRSGGGGEGPSRLAPGAADLAGGAFVQQCLRTRLSVPATGRRPLAPAPSRHTVWPLFLTRSSPDPKNRKAKTGRRSRSRIFLFKKKREQTAEVGSPSPALSLPRFPRSPIPARGVSRVLYSGSFPRFIRRSPPSKNPPPALGSDPRFRCEEVPGRRRRGPTIIIIIARTTTPEGRVTGEKVVELKTGSSLGQRISSERFRASLPGRHRAAPLSSLVSHEEARRPGPAAPLAILPAPPREGRREPTRSTEQTRRAPIAPSRARVPPARPRFFRHSFARGRT</sequence>
<evidence type="ECO:0000256" key="1">
    <source>
        <dbReference type="SAM" id="MobiDB-lite"/>
    </source>
</evidence>
<feature type="region of interest" description="Disordered" evidence="1">
    <location>
        <begin position="304"/>
        <end position="323"/>
    </location>
</feature>
<feature type="region of interest" description="Disordered" evidence="1">
    <location>
        <begin position="459"/>
        <end position="527"/>
    </location>
</feature>
<gene>
    <name evidence="3" type="primary">LOC140703692</name>
</gene>
<dbReference type="Proteomes" id="UP001652642">
    <property type="component" value="Chromosome 2"/>
</dbReference>
<evidence type="ECO:0000313" key="2">
    <source>
        <dbReference type="Proteomes" id="UP001652642"/>
    </source>
</evidence>
<keyword evidence="2" id="KW-1185">Reference proteome</keyword>
<feature type="region of interest" description="Disordered" evidence="1">
    <location>
        <begin position="99"/>
        <end position="263"/>
    </location>
</feature>
<protein>
    <recommendedName>
        <fullName evidence="4">Basic proline-rich protein-like</fullName>
    </recommendedName>
</protein>
<dbReference type="RefSeq" id="XP_072843155.1">
    <property type="nucleotide sequence ID" value="XM_072987054.1"/>
</dbReference>
<feature type="compositionally biased region" description="Basic residues" evidence="1">
    <location>
        <begin position="112"/>
        <end position="136"/>
    </location>
</feature>